<evidence type="ECO:0000256" key="3">
    <source>
        <dbReference type="ARBA" id="ARBA00008392"/>
    </source>
</evidence>
<proteinExistence type="inferred from homology"/>
<protein>
    <recommendedName>
        <fullName evidence="4">histidinol-phosphate transaminase</fullName>
        <ecNumber evidence="4">2.6.1.9</ecNumber>
    </recommendedName>
</protein>
<comment type="cofactor">
    <cofactor evidence="1 9">
        <name>pyridoxal 5'-phosphate</name>
        <dbReference type="ChEBI" id="CHEBI:597326"/>
    </cofactor>
</comment>
<keyword evidence="12" id="KW-1185">Reference proteome</keyword>
<dbReference type="InterPro" id="IPR004839">
    <property type="entry name" value="Aminotransferase_I/II_large"/>
</dbReference>
<dbReference type="InterPro" id="IPR015422">
    <property type="entry name" value="PyrdxlP-dep_Trfase_small"/>
</dbReference>
<dbReference type="Gene3D" id="3.90.1150.10">
    <property type="entry name" value="Aspartate Aminotransferase, domain 1"/>
    <property type="match status" value="1"/>
</dbReference>
<dbReference type="AlphaFoldDB" id="A0A139B0H5"/>
<dbReference type="InterPro" id="IPR001917">
    <property type="entry name" value="Aminotrans_II_pyridoxalP_BS"/>
</dbReference>
<dbReference type="Pfam" id="PF00155">
    <property type="entry name" value="Aminotran_1_2"/>
    <property type="match status" value="1"/>
</dbReference>
<dbReference type="EC" id="2.6.1.9" evidence="4"/>
<keyword evidence="5 11" id="KW-0032">Aminotransferase</keyword>
<evidence type="ECO:0000256" key="2">
    <source>
        <dbReference type="ARBA" id="ARBA00005011"/>
    </source>
</evidence>
<keyword evidence="7 9" id="KW-0663">Pyridoxal phosphate</keyword>
<evidence type="ECO:0000256" key="6">
    <source>
        <dbReference type="ARBA" id="ARBA00022679"/>
    </source>
</evidence>
<dbReference type="OrthoDB" id="2015537at2759"/>
<evidence type="ECO:0000256" key="7">
    <source>
        <dbReference type="ARBA" id="ARBA00022898"/>
    </source>
</evidence>
<evidence type="ECO:0000259" key="10">
    <source>
        <dbReference type="Pfam" id="PF00155"/>
    </source>
</evidence>
<evidence type="ECO:0000313" key="12">
    <source>
        <dbReference type="Proteomes" id="UP000070544"/>
    </source>
</evidence>
<dbReference type="CDD" id="cd00609">
    <property type="entry name" value="AAT_like"/>
    <property type="match status" value="1"/>
</dbReference>
<comment type="pathway">
    <text evidence="2">Amino-acid biosynthesis; L-histidine biosynthesis; L-histidine from 5-phospho-alpha-D-ribose 1-diphosphate: step 7/9.</text>
</comment>
<dbReference type="GO" id="GO:0000105">
    <property type="term" value="P:L-histidine biosynthetic process"/>
    <property type="evidence" value="ECO:0007669"/>
    <property type="project" value="EnsemblFungi"/>
</dbReference>
<evidence type="ECO:0000256" key="9">
    <source>
        <dbReference type="RuleBase" id="RU003693"/>
    </source>
</evidence>
<dbReference type="Proteomes" id="UP000070544">
    <property type="component" value="Unassembled WGS sequence"/>
</dbReference>
<sequence>MGRKVNLQSLVRPNIWSLEPYRAARDDYSEGILLDANENSLGSAIQFSNQAIPTRSNGDATKEAPSKVDGDGFFVSTEGTAHPTDPDVHPNRYPDPHQTSLKQMIADYRKLPSPGPDHLFLGVGSDECIDILMRVFCAPGKDSILITPPTYGMYRTSAEINDVKLVKVPLIVPGPGVPREDIYQLDVPNIKAALRADPTIKLLILCSPGNPTATALRLSDIRELLHFEGWNGIVVVDEAYVDFVEGEGVGSVATWVAEYGNLVVSQTMSKAFGMAGVRLGLVVTDPSIAAILNKTKAPYNISSPTSILGRRAMSAEGIARTQSQIATLTANRTHLLGLLSALPALLPPYSDSHANFVLVPVLTGPGGKPSSPRAKYIYKKLAEQMGVVIRYRGGEYGCEGCLRITVGDRTENEQVVKQLAVVLSEDWKE</sequence>
<comment type="catalytic activity">
    <reaction evidence="8">
        <text>L-histidinol phosphate + 2-oxoglutarate = 3-(imidazol-4-yl)-2-oxopropyl phosphate + L-glutamate</text>
        <dbReference type="Rhea" id="RHEA:23744"/>
        <dbReference type="ChEBI" id="CHEBI:16810"/>
        <dbReference type="ChEBI" id="CHEBI:29985"/>
        <dbReference type="ChEBI" id="CHEBI:57766"/>
        <dbReference type="ChEBI" id="CHEBI:57980"/>
        <dbReference type="EC" id="2.6.1.9"/>
    </reaction>
</comment>
<dbReference type="PANTHER" id="PTHR42885:SF2">
    <property type="entry name" value="HISTIDINOL-PHOSPHATE AMINOTRANSFERASE"/>
    <property type="match status" value="1"/>
</dbReference>
<dbReference type="Gene3D" id="3.40.640.10">
    <property type="entry name" value="Type I PLP-dependent aspartate aminotransferase-like (Major domain)"/>
    <property type="match status" value="1"/>
</dbReference>
<evidence type="ECO:0000256" key="8">
    <source>
        <dbReference type="ARBA" id="ARBA00047481"/>
    </source>
</evidence>
<dbReference type="OMA" id="NFVQFGR"/>
<dbReference type="GO" id="GO:0030170">
    <property type="term" value="F:pyridoxal phosphate binding"/>
    <property type="evidence" value="ECO:0007669"/>
    <property type="project" value="InterPro"/>
</dbReference>
<dbReference type="PANTHER" id="PTHR42885">
    <property type="entry name" value="HISTIDINOL-PHOSPHATE AMINOTRANSFERASE-RELATED"/>
    <property type="match status" value="1"/>
</dbReference>
<reference evidence="11 12" key="1">
    <citation type="journal article" date="2015" name="Genome Biol. Evol.">
        <title>Phylogenomic analyses indicate that early fungi evolved digesting cell walls of algal ancestors of land plants.</title>
        <authorList>
            <person name="Chang Y."/>
            <person name="Wang S."/>
            <person name="Sekimoto S."/>
            <person name="Aerts A.L."/>
            <person name="Choi C."/>
            <person name="Clum A."/>
            <person name="LaButti K.M."/>
            <person name="Lindquist E.A."/>
            <person name="Yee Ngan C."/>
            <person name="Ohm R.A."/>
            <person name="Salamov A.A."/>
            <person name="Grigoriev I.V."/>
            <person name="Spatafora J.W."/>
            <person name="Berbee M.L."/>
        </authorList>
    </citation>
    <scope>NUCLEOTIDE SEQUENCE [LARGE SCALE GENOMIC DNA]</scope>
    <source>
        <strain evidence="11 12">JEL478</strain>
    </source>
</reference>
<name>A0A139B0H5_GONPJ</name>
<feature type="domain" description="Aminotransferase class I/classII large" evidence="10">
    <location>
        <begin position="91"/>
        <end position="418"/>
    </location>
</feature>
<dbReference type="STRING" id="1344416.A0A139B0H5"/>
<gene>
    <name evidence="11" type="ORF">M427DRAFT_50810</name>
</gene>
<evidence type="ECO:0000256" key="5">
    <source>
        <dbReference type="ARBA" id="ARBA00022576"/>
    </source>
</evidence>
<dbReference type="InterPro" id="IPR015424">
    <property type="entry name" value="PyrdxlP-dep_Trfase"/>
</dbReference>
<comment type="similarity">
    <text evidence="3 9">Belongs to the class-II pyridoxal-phosphate-dependent aminotransferase family.</text>
</comment>
<evidence type="ECO:0000256" key="4">
    <source>
        <dbReference type="ARBA" id="ARBA00012748"/>
    </source>
</evidence>
<dbReference type="InterPro" id="IPR015421">
    <property type="entry name" value="PyrdxlP-dep_Trfase_major"/>
</dbReference>
<accession>A0A139B0H5</accession>
<dbReference type="SUPFAM" id="SSF53383">
    <property type="entry name" value="PLP-dependent transferases"/>
    <property type="match status" value="1"/>
</dbReference>
<evidence type="ECO:0000313" key="11">
    <source>
        <dbReference type="EMBL" id="KXS22496.1"/>
    </source>
</evidence>
<evidence type="ECO:0000256" key="1">
    <source>
        <dbReference type="ARBA" id="ARBA00001933"/>
    </source>
</evidence>
<keyword evidence="6 11" id="KW-0808">Transferase</keyword>
<dbReference type="GO" id="GO:0004400">
    <property type="term" value="F:histidinol-phosphate transaminase activity"/>
    <property type="evidence" value="ECO:0007669"/>
    <property type="project" value="UniProtKB-EC"/>
</dbReference>
<organism evidence="11 12">
    <name type="scientific">Gonapodya prolifera (strain JEL478)</name>
    <name type="common">Monoblepharis prolifera</name>
    <dbReference type="NCBI Taxonomy" id="1344416"/>
    <lineage>
        <taxon>Eukaryota</taxon>
        <taxon>Fungi</taxon>
        <taxon>Fungi incertae sedis</taxon>
        <taxon>Chytridiomycota</taxon>
        <taxon>Chytridiomycota incertae sedis</taxon>
        <taxon>Monoblepharidomycetes</taxon>
        <taxon>Monoblepharidales</taxon>
        <taxon>Gonapodyaceae</taxon>
        <taxon>Gonapodya</taxon>
    </lineage>
</organism>
<dbReference type="PROSITE" id="PS00599">
    <property type="entry name" value="AA_TRANSFER_CLASS_2"/>
    <property type="match status" value="1"/>
</dbReference>
<dbReference type="EMBL" id="KQ965731">
    <property type="protein sequence ID" value="KXS22496.1"/>
    <property type="molecule type" value="Genomic_DNA"/>
</dbReference>